<dbReference type="Proteomes" id="UP000472266">
    <property type="component" value="Unplaced"/>
</dbReference>
<dbReference type="PANTHER" id="PTHR23419:SF1">
    <property type="entry name" value="PROTEIN CUTA"/>
    <property type="match status" value="1"/>
</dbReference>
<dbReference type="InterPro" id="IPR015867">
    <property type="entry name" value="N-reg_PII/ATP_PRibTrfase_C"/>
</dbReference>
<reference evidence="4" key="2">
    <citation type="submission" date="2025-09" db="UniProtKB">
        <authorList>
            <consortium name="Ensembl"/>
        </authorList>
    </citation>
    <scope>IDENTIFICATION</scope>
</reference>
<dbReference type="GO" id="GO:0008104">
    <property type="term" value="P:intracellular protein localization"/>
    <property type="evidence" value="ECO:0007669"/>
    <property type="project" value="Ensembl"/>
</dbReference>
<dbReference type="InterPro" id="IPR004323">
    <property type="entry name" value="Ion_tolerance_CutA"/>
</dbReference>
<dbReference type="AlphaFoldDB" id="A0A672UY67"/>
<accession>A0A672UY67</accession>
<gene>
    <name evidence="4" type="primary">CUTA</name>
</gene>
<dbReference type="GO" id="GO:0005739">
    <property type="term" value="C:mitochondrion"/>
    <property type="evidence" value="ECO:0007669"/>
    <property type="project" value="Ensembl"/>
</dbReference>
<dbReference type="InterPro" id="IPR011322">
    <property type="entry name" value="N-reg_PII-like_a/b"/>
</dbReference>
<evidence type="ECO:0000256" key="3">
    <source>
        <dbReference type="ARBA" id="ARBA00022729"/>
    </source>
</evidence>
<sequence length="178" mass="18849">MWGWGACGAAVGGTDQLSPQDGTAPALPHMKLAFGALALVAVTVTLQGLGRRLLSMASTPRDPGDPTGDPYVADSVSAAFVTCPNETVAKELARAMVEQKLAACVNILPHVTSIYSWQGKLEEDSEVLLMIKTRSSRIPALAEFIRSAHPYEVAEVVAVPVAQGNPPYLQWVQDSVPP</sequence>
<comment type="similarity">
    <text evidence="1">Belongs to the CutA family.</text>
</comment>
<dbReference type="Gene3D" id="3.30.70.120">
    <property type="match status" value="1"/>
</dbReference>
<evidence type="ECO:0000256" key="1">
    <source>
        <dbReference type="ARBA" id="ARBA00010169"/>
    </source>
</evidence>
<dbReference type="GO" id="GO:0016020">
    <property type="term" value="C:membrane"/>
    <property type="evidence" value="ECO:0007669"/>
    <property type="project" value="Ensembl"/>
</dbReference>
<name>A0A672UY67_STRHB</name>
<proteinExistence type="inferred from homology"/>
<keyword evidence="5" id="KW-1185">Reference proteome</keyword>
<dbReference type="GO" id="GO:0010038">
    <property type="term" value="P:response to metal ion"/>
    <property type="evidence" value="ECO:0007669"/>
    <property type="project" value="InterPro"/>
</dbReference>
<dbReference type="Ensembl" id="ENSSHBT00005024283.1">
    <property type="protein sequence ID" value="ENSSHBP00005020373.1"/>
    <property type="gene ID" value="ENSSHBG00005017382.1"/>
</dbReference>
<dbReference type="GeneTree" id="ENSGT00390000017030"/>
<evidence type="ECO:0000313" key="5">
    <source>
        <dbReference type="Proteomes" id="UP000472266"/>
    </source>
</evidence>
<dbReference type="InParanoid" id="A0A672UY67"/>
<keyword evidence="3" id="KW-0732">Signal</keyword>
<organism evidence="4 5">
    <name type="scientific">Strigops habroptila</name>
    <name type="common">Kakapo</name>
    <dbReference type="NCBI Taxonomy" id="2489341"/>
    <lineage>
        <taxon>Eukaryota</taxon>
        <taxon>Metazoa</taxon>
        <taxon>Chordata</taxon>
        <taxon>Craniata</taxon>
        <taxon>Vertebrata</taxon>
        <taxon>Euteleostomi</taxon>
        <taxon>Archelosauria</taxon>
        <taxon>Archosauria</taxon>
        <taxon>Dinosauria</taxon>
        <taxon>Saurischia</taxon>
        <taxon>Theropoda</taxon>
        <taxon>Coelurosauria</taxon>
        <taxon>Aves</taxon>
        <taxon>Neognathae</taxon>
        <taxon>Neoaves</taxon>
        <taxon>Telluraves</taxon>
        <taxon>Australaves</taxon>
        <taxon>Psittaciformes</taxon>
        <taxon>Psittacidae</taxon>
        <taxon>Strigops</taxon>
    </lineage>
</organism>
<evidence type="ECO:0000313" key="4">
    <source>
        <dbReference type="Ensembl" id="ENSSHBP00005020373.1"/>
    </source>
</evidence>
<dbReference type="Pfam" id="PF03091">
    <property type="entry name" value="CutA1"/>
    <property type="match status" value="1"/>
</dbReference>
<dbReference type="OMA" id="TETEHMM"/>
<dbReference type="SUPFAM" id="SSF54913">
    <property type="entry name" value="GlnB-like"/>
    <property type="match status" value="1"/>
</dbReference>
<dbReference type="GO" id="GO:0019899">
    <property type="term" value="F:enzyme binding"/>
    <property type="evidence" value="ECO:0007669"/>
    <property type="project" value="Ensembl"/>
</dbReference>
<evidence type="ECO:0000256" key="2">
    <source>
        <dbReference type="ARBA" id="ARBA00011233"/>
    </source>
</evidence>
<comment type="subunit">
    <text evidence="2">Homotrimer.</text>
</comment>
<dbReference type="FunFam" id="3.30.70.120:FF:000005">
    <property type="entry name" value="CUTA isoform 1"/>
    <property type="match status" value="1"/>
</dbReference>
<dbReference type="GO" id="GO:0005507">
    <property type="term" value="F:copper ion binding"/>
    <property type="evidence" value="ECO:0007669"/>
    <property type="project" value="TreeGrafter"/>
</dbReference>
<dbReference type="PANTHER" id="PTHR23419">
    <property type="entry name" value="DIVALENT CATION TOLERANCE CUTA-RELATED"/>
    <property type="match status" value="1"/>
</dbReference>
<reference evidence="4" key="1">
    <citation type="submission" date="2025-08" db="UniProtKB">
        <authorList>
            <consortium name="Ensembl"/>
        </authorList>
    </citation>
    <scope>IDENTIFICATION</scope>
</reference>
<protein>
    <submittedName>
        <fullName evidence="4">CutA divalent cation tolerance homolog</fullName>
    </submittedName>
</protein>